<dbReference type="EMBL" id="JACASE010000011">
    <property type="protein sequence ID" value="KAF6427818.1"/>
    <property type="molecule type" value="Genomic_DNA"/>
</dbReference>
<name>A0A7J8DX86_ROUAE</name>
<feature type="region of interest" description="Disordered" evidence="1">
    <location>
        <begin position="12"/>
        <end position="43"/>
    </location>
</feature>
<evidence type="ECO:0000313" key="2">
    <source>
        <dbReference type="EMBL" id="KAF6427818.1"/>
    </source>
</evidence>
<dbReference type="AlphaFoldDB" id="A0A7J8DX86"/>
<accession>A0A7J8DX86</accession>
<sequence length="198" mass="20636">MDVLITRGLKNKTPALPVPRRGHWGPGPSVSGSLAGPRGPGDMSIPSWLPAEPARGLEEPPPISFAGFLVHPPHDQRELRLVLAVLKLRFEGLTLVFETVARRWPEMTVRPRWPCVSPSASAHGCGAFLRGRGGGLSGGRVSACPSVCVGGPACPSEGRLPQCVHGAWCAPDCACVCQRVVSAVEGTVGVSAARPCGA</sequence>
<gene>
    <name evidence="2" type="ORF">HJG63_008306</name>
</gene>
<evidence type="ECO:0000313" key="3">
    <source>
        <dbReference type="Proteomes" id="UP000593571"/>
    </source>
</evidence>
<protein>
    <submittedName>
        <fullName evidence="2">Uncharacterized protein</fullName>
    </submittedName>
</protein>
<evidence type="ECO:0000256" key="1">
    <source>
        <dbReference type="SAM" id="MobiDB-lite"/>
    </source>
</evidence>
<keyword evidence="3" id="KW-1185">Reference proteome</keyword>
<dbReference type="Proteomes" id="UP000593571">
    <property type="component" value="Unassembled WGS sequence"/>
</dbReference>
<comment type="caution">
    <text evidence="2">The sequence shown here is derived from an EMBL/GenBank/DDBJ whole genome shotgun (WGS) entry which is preliminary data.</text>
</comment>
<proteinExistence type="predicted"/>
<reference evidence="2 3" key="1">
    <citation type="journal article" date="2020" name="Nature">
        <title>Six reference-quality genomes reveal evolution of bat adaptations.</title>
        <authorList>
            <person name="Jebb D."/>
            <person name="Huang Z."/>
            <person name="Pippel M."/>
            <person name="Hughes G.M."/>
            <person name="Lavrichenko K."/>
            <person name="Devanna P."/>
            <person name="Winkler S."/>
            <person name="Jermiin L.S."/>
            <person name="Skirmuntt E.C."/>
            <person name="Katzourakis A."/>
            <person name="Burkitt-Gray L."/>
            <person name="Ray D.A."/>
            <person name="Sullivan K.A.M."/>
            <person name="Roscito J.G."/>
            <person name="Kirilenko B.M."/>
            <person name="Davalos L.M."/>
            <person name="Corthals A.P."/>
            <person name="Power M.L."/>
            <person name="Jones G."/>
            <person name="Ransome R.D."/>
            <person name="Dechmann D.K.N."/>
            <person name="Locatelli A.G."/>
            <person name="Puechmaille S.J."/>
            <person name="Fedrigo O."/>
            <person name="Jarvis E.D."/>
            <person name="Hiller M."/>
            <person name="Vernes S.C."/>
            <person name="Myers E.W."/>
            <person name="Teeling E.C."/>
        </authorList>
    </citation>
    <scope>NUCLEOTIDE SEQUENCE [LARGE SCALE GENOMIC DNA]</scope>
    <source>
        <strain evidence="2">MRouAeg1</strain>
        <tissue evidence="2">Muscle</tissue>
    </source>
</reference>
<organism evidence="2 3">
    <name type="scientific">Rousettus aegyptiacus</name>
    <name type="common">Egyptian fruit bat</name>
    <name type="synonym">Pteropus aegyptiacus</name>
    <dbReference type="NCBI Taxonomy" id="9407"/>
    <lineage>
        <taxon>Eukaryota</taxon>
        <taxon>Metazoa</taxon>
        <taxon>Chordata</taxon>
        <taxon>Craniata</taxon>
        <taxon>Vertebrata</taxon>
        <taxon>Euteleostomi</taxon>
        <taxon>Mammalia</taxon>
        <taxon>Eutheria</taxon>
        <taxon>Laurasiatheria</taxon>
        <taxon>Chiroptera</taxon>
        <taxon>Yinpterochiroptera</taxon>
        <taxon>Pteropodoidea</taxon>
        <taxon>Pteropodidae</taxon>
        <taxon>Rousettinae</taxon>
        <taxon>Rousettus</taxon>
    </lineage>
</organism>